<evidence type="ECO:0000256" key="2">
    <source>
        <dbReference type="ARBA" id="ARBA00022553"/>
    </source>
</evidence>
<dbReference type="OrthoDB" id="783357at2759"/>
<dbReference type="GO" id="GO:0005634">
    <property type="term" value="C:nucleus"/>
    <property type="evidence" value="ECO:0007669"/>
    <property type="project" value="UniProtKB-SubCell"/>
</dbReference>
<organism evidence="6 7">
    <name type="scientific">Dioscorea zingiberensis</name>
    <dbReference type="NCBI Taxonomy" id="325984"/>
    <lineage>
        <taxon>Eukaryota</taxon>
        <taxon>Viridiplantae</taxon>
        <taxon>Streptophyta</taxon>
        <taxon>Embryophyta</taxon>
        <taxon>Tracheophyta</taxon>
        <taxon>Spermatophyta</taxon>
        <taxon>Magnoliopsida</taxon>
        <taxon>Liliopsida</taxon>
        <taxon>Dioscoreales</taxon>
        <taxon>Dioscoreaceae</taxon>
        <taxon>Dioscorea</taxon>
    </lineage>
</organism>
<comment type="caution">
    <text evidence="6">The sequence shown here is derived from an EMBL/GenBank/DDBJ whole genome shotgun (WGS) entry which is preliminary data.</text>
</comment>
<gene>
    <name evidence="6" type="ORF">J5N97_020815</name>
</gene>
<evidence type="ECO:0000259" key="5">
    <source>
        <dbReference type="Pfam" id="PF05678"/>
    </source>
</evidence>
<dbReference type="PANTHER" id="PTHR33402">
    <property type="entry name" value="VQ MOTIF-CONTAINING PROTEIN 11-LIKE"/>
    <property type="match status" value="1"/>
</dbReference>
<feature type="region of interest" description="Disordered" evidence="4">
    <location>
        <begin position="29"/>
        <end position="69"/>
    </location>
</feature>
<dbReference type="Pfam" id="PF05678">
    <property type="entry name" value="VQ"/>
    <property type="match status" value="1"/>
</dbReference>
<evidence type="ECO:0000256" key="1">
    <source>
        <dbReference type="ARBA" id="ARBA00004123"/>
    </source>
</evidence>
<reference evidence="6" key="1">
    <citation type="submission" date="2021-03" db="EMBL/GenBank/DDBJ databases">
        <authorList>
            <person name="Li Z."/>
            <person name="Yang C."/>
        </authorList>
    </citation>
    <scope>NUCLEOTIDE SEQUENCE</scope>
    <source>
        <strain evidence="6">Dzin_1.0</strain>
        <tissue evidence="6">Leaf</tissue>
    </source>
</reference>
<reference evidence="6" key="2">
    <citation type="journal article" date="2022" name="Hortic Res">
        <title>The genome of Dioscorea zingiberensis sheds light on the biosynthesis, origin and evolution of the medicinally important diosgenin saponins.</title>
        <authorList>
            <person name="Li Y."/>
            <person name="Tan C."/>
            <person name="Li Z."/>
            <person name="Guo J."/>
            <person name="Li S."/>
            <person name="Chen X."/>
            <person name="Wang C."/>
            <person name="Dai X."/>
            <person name="Yang H."/>
            <person name="Song W."/>
            <person name="Hou L."/>
            <person name="Xu J."/>
            <person name="Tong Z."/>
            <person name="Xu A."/>
            <person name="Yuan X."/>
            <person name="Wang W."/>
            <person name="Yang Q."/>
            <person name="Chen L."/>
            <person name="Sun Z."/>
            <person name="Wang K."/>
            <person name="Pan B."/>
            <person name="Chen J."/>
            <person name="Bao Y."/>
            <person name="Liu F."/>
            <person name="Qi X."/>
            <person name="Gang D.R."/>
            <person name="Wen J."/>
            <person name="Li J."/>
        </authorList>
    </citation>
    <scope>NUCLEOTIDE SEQUENCE</scope>
    <source>
        <strain evidence="6">Dzin_1.0</strain>
    </source>
</reference>
<feature type="compositionally biased region" description="Pro residues" evidence="4">
    <location>
        <begin position="38"/>
        <end position="47"/>
    </location>
</feature>
<feature type="region of interest" description="Disordered" evidence="4">
    <location>
        <begin position="151"/>
        <end position="182"/>
    </location>
</feature>
<dbReference type="PANTHER" id="PTHR33402:SF22">
    <property type="entry name" value="VQ MOTIF-CONTAINING PROTEIN 31"/>
    <property type="match status" value="1"/>
</dbReference>
<comment type="subcellular location">
    <subcellularLocation>
        <location evidence="1">Nucleus</location>
    </subcellularLocation>
</comment>
<evidence type="ECO:0000256" key="4">
    <source>
        <dbReference type="SAM" id="MobiDB-lite"/>
    </source>
</evidence>
<feature type="compositionally biased region" description="Polar residues" evidence="4">
    <location>
        <begin position="173"/>
        <end position="182"/>
    </location>
</feature>
<feature type="domain" description="VQ" evidence="5">
    <location>
        <begin position="10"/>
        <end position="31"/>
    </location>
</feature>
<dbReference type="Proteomes" id="UP001085076">
    <property type="component" value="Miscellaneous, Linkage group lg05"/>
</dbReference>
<dbReference type="AlphaFoldDB" id="A0A9D5HDL2"/>
<accession>A0A9D5HDL2</accession>
<dbReference type="InterPro" id="IPR008889">
    <property type="entry name" value="VQ"/>
</dbReference>
<evidence type="ECO:0000256" key="3">
    <source>
        <dbReference type="ARBA" id="ARBA00023242"/>
    </source>
</evidence>
<dbReference type="EMBL" id="JAGGNH010000005">
    <property type="protein sequence ID" value="KAJ0972856.1"/>
    <property type="molecule type" value="Genomic_DNA"/>
</dbReference>
<keyword evidence="3" id="KW-0539">Nucleus</keyword>
<keyword evidence="7" id="KW-1185">Reference proteome</keyword>
<keyword evidence="2" id="KW-0597">Phosphoprotein</keyword>
<sequence>MMEKAQGQGTTFVHADASNFMEVVQRLTGPHKEHHHPLPPPPPPPPMRSVNGNQGPITTPPTSPKFTGVRKPAFKLHERRQGSRSSLMILKPDTLLHALSPKVLSPPFRPLISPSKGLSQLVLCDKESSTAPESSCLNEAEEEKAIKERRFYLHPSPRSRNSEPELLPLFPLSNTPKSQRST</sequence>
<dbReference type="InterPro" id="IPR039611">
    <property type="entry name" value="VQ_4/11/13/19/31/33"/>
</dbReference>
<name>A0A9D5HDL2_9LILI</name>
<evidence type="ECO:0000313" key="6">
    <source>
        <dbReference type="EMBL" id="KAJ0972856.1"/>
    </source>
</evidence>
<protein>
    <recommendedName>
        <fullName evidence="5">VQ domain-containing protein</fullName>
    </recommendedName>
</protein>
<evidence type="ECO:0000313" key="7">
    <source>
        <dbReference type="Proteomes" id="UP001085076"/>
    </source>
</evidence>
<proteinExistence type="predicted"/>